<reference evidence="3" key="1">
    <citation type="journal article" date="2014" name="Int. J. Syst. Evol. Microbiol.">
        <title>Complete genome sequence of Corynebacterium casei LMG S-19264T (=DSM 44701T), isolated from a smear-ripened cheese.</title>
        <authorList>
            <consortium name="US DOE Joint Genome Institute (JGI-PGF)"/>
            <person name="Walter F."/>
            <person name="Albersmeier A."/>
            <person name="Kalinowski J."/>
            <person name="Ruckert C."/>
        </authorList>
    </citation>
    <scope>NUCLEOTIDE SEQUENCE</scope>
    <source>
        <strain evidence="3">JCM 4059</strain>
    </source>
</reference>
<keyword evidence="4" id="KW-1185">Reference proteome</keyword>
<reference evidence="3" key="2">
    <citation type="submission" date="2020-09" db="EMBL/GenBank/DDBJ databases">
        <authorList>
            <person name="Sun Q."/>
            <person name="Ohkuma M."/>
        </authorList>
    </citation>
    <scope>NUCLEOTIDE SEQUENCE</scope>
    <source>
        <strain evidence="3">JCM 4059</strain>
    </source>
</reference>
<dbReference type="EMBL" id="BNBD01000026">
    <property type="protein sequence ID" value="GHF74111.1"/>
    <property type="molecule type" value="Genomic_DNA"/>
</dbReference>
<name>A0A919B932_9ACTN</name>
<protein>
    <submittedName>
        <fullName evidence="3">Uncharacterized protein</fullName>
    </submittedName>
</protein>
<feature type="compositionally biased region" description="Low complexity" evidence="1">
    <location>
        <begin position="124"/>
        <end position="144"/>
    </location>
</feature>
<comment type="caution">
    <text evidence="3">The sequence shown here is derived from an EMBL/GenBank/DDBJ whole genome shotgun (WGS) entry which is preliminary data.</text>
</comment>
<keyword evidence="2" id="KW-0472">Membrane</keyword>
<keyword evidence="2" id="KW-0812">Transmembrane</keyword>
<dbReference type="Proteomes" id="UP000638313">
    <property type="component" value="Unassembled WGS sequence"/>
</dbReference>
<evidence type="ECO:0000256" key="1">
    <source>
        <dbReference type="SAM" id="MobiDB-lite"/>
    </source>
</evidence>
<proteinExistence type="predicted"/>
<dbReference type="AlphaFoldDB" id="A0A919B932"/>
<sequence length="144" mass="15823">MSAPPRRTPAARTFDALASPALTNLLGVIGVITPVAAWVTAQPGVKNLLITAETAIVLALVATHLWRQSRYITLPRTHNLKSMDDAHFYDLVRAQLERELVQEYDEIANGHLRVYASEVPGCPSPWSRPSSNPSPSRSASWRPT</sequence>
<evidence type="ECO:0000256" key="2">
    <source>
        <dbReference type="SAM" id="Phobius"/>
    </source>
</evidence>
<evidence type="ECO:0000313" key="4">
    <source>
        <dbReference type="Proteomes" id="UP000638313"/>
    </source>
</evidence>
<feature type="transmembrane region" description="Helical" evidence="2">
    <location>
        <begin position="47"/>
        <end position="66"/>
    </location>
</feature>
<feature type="transmembrane region" description="Helical" evidence="2">
    <location>
        <begin position="21"/>
        <end position="41"/>
    </location>
</feature>
<dbReference type="RefSeq" id="WP_229891808.1">
    <property type="nucleotide sequence ID" value="NZ_BNBD01000026.1"/>
</dbReference>
<feature type="region of interest" description="Disordered" evidence="1">
    <location>
        <begin position="122"/>
        <end position="144"/>
    </location>
</feature>
<accession>A0A919B932</accession>
<evidence type="ECO:0000313" key="3">
    <source>
        <dbReference type="EMBL" id="GHF74111.1"/>
    </source>
</evidence>
<gene>
    <name evidence="3" type="ORF">GCM10010218_64050</name>
</gene>
<keyword evidence="2" id="KW-1133">Transmembrane helix</keyword>
<organism evidence="3 4">
    <name type="scientific">Streptomyces mashuensis</name>
    <dbReference type="NCBI Taxonomy" id="33904"/>
    <lineage>
        <taxon>Bacteria</taxon>
        <taxon>Bacillati</taxon>
        <taxon>Actinomycetota</taxon>
        <taxon>Actinomycetes</taxon>
        <taxon>Kitasatosporales</taxon>
        <taxon>Streptomycetaceae</taxon>
        <taxon>Streptomyces</taxon>
    </lineage>
</organism>